<sequence length="125" mass="13381">MSTYRGPLAGTASLTINGEAWSVVGELQWQAAGDVNETLKGQSTVEGFQSMPGQGFIQVSLRDRRDKKVSDFQGASGLTIIAVLANGKIITVVDGWQVEQINTNTQEGTFELKVESDTVTEDTAS</sequence>
<dbReference type="Proteomes" id="UP000664073">
    <property type="component" value="Unassembled WGS sequence"/>
</dbReference>
<comment type="caution">
    <text evidence="1">The sequence shown here is derived from an EMBL/GenBank/DDBJ whole genome shotgun (WGS) entry which is preliminary data.</text>
</comment>
<proteinExistence type="predicted"/>
<protein>
    <submittedName>
        <fullName evidence="1">Phage tail tube protein</fullName>
    </submittedName>
</protein>
<organism evidence="1 2">
    <name type="scientific">Acetobacter garciniae</name>
    <dbReference type="NCBI Taxonomy" id="2817435"/>
    <lineage>
        <taxon>Bacteria</taxon>
        <taxon>Pseudomonadati</taxon>
        <taxon>Pseudomonadota</taxon>
        <taxon>Alphaproteobacteria</taxon>
        <taxon>Acetobacterales</taxon>
        <taxon>Acetobacteraceae</taxon>
        <taxon>Acetobacter</taxon>
    </lineage>
</organism>
<keyword evidence="2" id="KW-1185">Reference proteome</keyword>
<evidence type="ECO:0000313" key="1">
    <source>
        <dbReference type="EMBL" id="MBO1325314.1"/>
    </source>
</evidence>
<dbReference type="InterPro" id="IPR019596">
    <property type="entry name" value="Phage_Mu_GpM_tail_tub"/>
</dbReference>
<gene>
    <name evidence="1" type="ORF">J2D77_09160</name>
</gene>
<dbReference type="EMBL" id="JAFVMH010000003">
    <property type="protein sequence ID" value="MBO1325314.1"/>
    <property type="molecule type" value="Genomic_DNA"/>
</dbReference>
<accession>A0A939KQF4</accession>
<name>A0A939KQF4_9PROT</name>
<dbReference type="AlphaFoldDB" id="A0A939KQF4"/>
<dbReference type="RefSeq" id="WP_207845950.1">
    <property type="nucleotide sequence ID" value="NZ_JAFVMH010000003.1"/>
</dbReference>
<reference evidence="1" key="1">
    <citation type="submission" date="2021-03" db="EMBL/GenBank/DDBJ databases">
        <title>The complete genome sequence of Acetobacter sp. TBRC 12339.</title>
        <authorList>
            <person name="Charoenyingcharoen P."/>
            <person name="Yukphan P."/>
        </authorList>
    </citation>
    <scope>NUCLEOTIDE SEQUENCE</scope>
    <source>
        <strain evidence="1">TBRC 12339</strain>
    </source>
</reference>
<evidence type="ECO:0000313" key="2">
    <source>
        <dbReference type="Proteomes" id="UP000664073"/>
    </source>
</evidence>
<dbReference type="Pfam" id="PF10618">
    <property type="entry name" value="Tail_tube"/>
    <property type="match status" value="1"/>
</dbReference>